<feature type="chain" id="PRO_5046869818" evidence="6">
    <location>
        <begin position="25"/>
        <end position="191"/>
    </location>
</feature>
<keyword evidence="5" id="KW-0676">Redox-active center</keyword>
<feature type="domain" description="Thioredoxin" evidence="7">
    <location>
        <begin position="48"/>
        <end position="189"/>
    </location>
</feature>
<dbReference type="InterPro" id="IPR050553">
    <property type="entry name" value="Thioredoxin_ResA/DsbE_sf"/>
</dbReference>
<keyword evidence="3" id="KW-0812">Transmembrane</keyword>
<sequence length="191" mass="20315">MIRRVLTVPAVVLLGGVLAGCAGASAVQNGPGAGDSRYVAGDNVSEIVKNRKPAPAVQGTTLDGRPFKLSDYTGKIVVVNFWASWCAPCRSEAPTMQKVYDETKASGVQFVGVDIKDGKDNAQAFLRTYKITYPSLYDQAGQIALAFRDIPPNAVPSTLIIDRKGQIAARAIGSVAYTSLRDIVTRLAAEK</sequence>
<dbReference type="RefSeq" id="WP_378201022.1">
    <property type="nucleotide sequence ID" value="NZ_JBHLZP010000088.1"/>
</dbReference>
<dbReference type="PROSITE" id="PS51352">
    <property type="entry name" value="THIOREDOXIN_2"/>
    <property type="match status" value="1"/>
</dbReference>
<evidence type="ECO:0000256" key="2">
    <source>
        <dbReference type="ARBA" id="ARBA00022748"/>
    </source>
</evidence>
<dbReference type="PROSITE" id="PS00194">
    <property type="entry name" value="THIOREDOXIN_1"/>
    <property type="match status" value="1"/>
</dbReference>
<evidence type="ECO:0000259" key="7">
    <source>
        <dbReference type="PROSITE" id="PS51352"/>
    </source>
</evidence>
<keyword evidence="3" id="KW-0735">Signal-anchor</keyword>
<dbReference type="InterPro" id="IPR017937">
    <property type="entry name" value="Thioredoxin_CS"/>
</dbReference>
<dbReference type="InterPro" id="IPR013766">
    <property type="entry name" value="Thioredoxin_domain"/>
</dbReference>
<name>A0ABV5YH16_9ACTN</name>
<keyword evidence="9" id="KW-1185">Reference proteome</keyword>
<protein>
    <submittedName>
        <fullName evidence="8">TlpA family protein disulfide reductase</fullName>
    </submittedName>
</protein>
<dbReference type="PANTHER" id="PTHR42852:SF6">
    <property type="entry name" value="THIOL:DISULFIDE INTERCHANGE PROTEIN DSBE"/>
    <property type="match status" value="1"/>
</dbReference>
<dbReference type="EMBL" id="JBHLZP010000088">
    <property type="protein sequence ID" value="MFB9833419.1"/>
    <property type="molecule type" value="Genomic_DNA"/>
</dbReference>
<proteinExistence type="predicted"/>
<evidence type="ECO:0000313" key="9">
    <source>
        <dbReference type="Proteomes" id="UP001589627"/>
    </source>
</evidence>
<dbReference type="InterPro" id="IPR036249">
    <property type="entry name" value="Thioredoxin-like_sf"/>
</dbReference>
<dbReference type="PANTHER" id="PTHR42852">
    <property type="entry name" value="THIOL:DISULFIDE INTERCHANGE PROTEIN DSBE"/>
    <property type="match status" value="1"/>
</dbReference>
<gene>
    <name evidence="8" type="ORF">ACFFNX_14585</name>
</gene>
<dbReference type="SUPFAM" id="SSF52833">
    <property type="entry name" value="Thioredoxin-like"/>
    <property type="match status" value="1"/>
</dbReference>
<feature type="signal peptide" evidence="6">
    <location>
        <begin position="1"/>
        <end position="24"/>
    </location>
</feature>
<evidence type="ECO:0000256" key="6">
    <source>
        <dbReference type="SAM" id="SignalP"/>
    </source>
</evidence>
<reference evidence="8 9" key="1">
    <citation type="submission" date="2024-09" db="EMBL/GenBank/DDBJ databases">
        <authorList>
            <person name="Sun Q."/>
            <person name="Mori K."/>
        </authorList>
    </citation>
    <scope>NUCLEOTIDE SEQUENCE [LARGE SCALE GENOMIC DNA]</scope>
    <source>
        <strain evidence="8 9">TBRC 0563</strain>
    </source>
</reference>
<evidence type="ECO:0000256" key="1">
    <source>
        <dbReference type="ARBA" id="ARBA00004196"/>
    </source>
</evidence>
<evidence type="ECO:0000256" key="3">
    <source>
        <dbReference type="ARBA" id="ARBA00022968"/>
    </source>
</evidence>
<dbReference type="InterPro" id="IPR000866">
    <property type="entry name" value="AhpC/TSA"/>
</dbReference>
<evidence type="ECO:0000256" key="4">
    <source>
        <dbReference type="ARBA" id="ARBA00023157"/>
    </source>
</evidence>
<dbReference type="CDD" id="cd02966">
    <property type="entry name" value="TlpA_like_family"/>
    <property type="match status" value="1"/>
</dbReference>
<keyword evidence="6" id="KW-0732">Signal</keyword>
<evidence type="ECO:0000256" key="5">
    <source>
        <dbReference type="ARBA" id="ARBA00023284"/>
    </source>
</evidence>
<organism evidence="8 9">
    <name type="scientific">Actinoallomurus acaciae</name>
    <dbReference type="NCBI Taxonomy" id="502577"/>
    <lineage>
        <taxon>Bacteria</taxon>
        <taxon>Bacillati</taxon>
        <taxon>Actinomycetota</taxon>
        <taxon>Actinomycetes</taxon>
        <taxon>Streptosporangiales</taxon>
        <taxon>Thermomonosporaceae</taxon>
        <taxon>Actinoallomurus</taxon>
    </lineage>
</organism>
<keyword evidence="4" id="KW-1015">Disulfide bond</keyword>
<comment type="subcellular location">
    <subcellularLocation>
        <location evidence="1">Cell envelope</location>
    </subcellularLocation>
</comment>
<evidence type="ECO:0000313" key="8">
    <source>
        <dbReference type="EMBL" id="MFB9833419.1"/>
    </source>
</evidence>
<dbReference type="Proteomes" id="UP001589627">
    <property type="component" value="Unassembled WGS sequence"/>
</dbReference>
<comment type="caution">
    <text evidence="8">The sequence shown here is derived from an EMBL/GenBank/DDBJ whole genome shotgun (WGS) entry which is preliminary data.</text>
</comment>
<dbReference type="Gene3D" id="3.40.30.10">
    <property type="entry name" value="Glutaredoxin"/>
    <property type="match status" value="1"/>
</dbReference>
<dbReference type="Pfam" id="PF00578">
    <property type="entry name" value="AhpC-TSA"/>
    <property type="match status" value="1"/>
</dbReference>
<dbReference type="PROSITE" id="PS51257">
    <property type="entry name" value="PROKAR_LIPOPROTEIN"/>
    <property type="match status" value="1"/>
</dbReference>
<accession>A0ABV5YH16</accession>
<keyword evidence="2" id="KW-0201">Cytochrome c-type biogenesis</keyword>